<sequence length="817" mass="93519">MAKVLFLLLATLLSVYMTEQAYFLQEDFIEKINEKVTTWKAGVNFNPKTQIEEFIKLLGSKGVQAAHKLNSKMYKSEDEAYVNLFGRIPRKFDARKEWRRCYTIGEIRDQGNCGSCWALATSSAFADRLCIATDGEFNELLSAEELTFCCHLCGFGCHGGYPIKAWDYFRRHGLVTGGNYNSNEGCMPYRVSPCIRDEYGNNSCRGQPMEKNHRCTRMCYGDQEINFVDDHRYTRDSYYLTYGSIQKDVIIYGPIEASFDVYDDFPSYKSGVYVKSENATFLGGHAVKLIGWGEEYEVPYWLMVNSWSEDWGDHGTFKIRRGTNECGVDNSTTADLYNIGLNWLKVLMLLCVIVISMYTTEQAHFLQENFITKINEQVTTWKAGMNFDPSTPKEYFLKLLGSKGLQIPNKINSKMYKIDDEAYNRLPSRIPSHFDAREKWRHCSTIGKVRDQGHCGSCWALSTSSAFADRLCVATNGDFNESLSAEEITFCCPLCGNGCNGGYPIKAWEHFEKFGLVTGGDYKSGEGCEPYRVAPCPYNKQGNSTCASKPIEPNHKCVEKCYGNQNLDFDQDHRYTRDYYYLTYGIIQKDVMTYGPIEVSFDVYDDFPSYKSGVYVRSKNASFLGGHSVKLIGWGVENGILYWLLVNSWNSQWGDKGLFKIRRGTNECGIDNSTTGGVPAVANYLVMPLISYACSVWAAASPTKIKKLQILQNKFLRICLKAPWFMRNSQIHNDKDVTFINKWIKTQFQNFHANLILYSDGARHYNLGNKHTTDSKHNALNYLYKYLKFLWQKIDEKLQRILKKRLKKTNSITPIWA</sequence>
<dbReference type="EMBL" id="VUJU01002772">
    <property type="protein sequence ID" value="KAF0760154.1"/>
    <property type="molecule type" value="Genomic_DNA"/>
</dbReference>
<evidence type="ECO:0000256" key="3">
    <source>
        <dbReference type="ARBA" id="ARBA00022729"/>
    </source>
</evidence>
<dbReference type="InterPro" id="IPR038765">
    <property type="entry name" value="Papain-like_cys_pep_sf"/>
</dbReference>
<dbReference type="InterPro" id="IPR000668">
    <property type="entry name" value="Peptidase_C1A_C"/>
</dbReference>
<gene>
    <name evidence="10" type="ORF">FWK35_00011496</name>
</gene>
<dbReference type="CDD" id="cd02620">
    <property type="entry name" value="Peptidase_C1A_CathepsinB"/>
    <property type="match status" value="2"/>
</dbReference>
<keyword evidence="11" id="KW-1185">Reference proteome</keyword>
<dbReference type="Pfam" id="PF00112">
    <property type="entry name" value="Peptidase_C1"/>
    <property type="match status" value="2"/>
</dbReference>
<evidence type="ECO:0000256" key="4">
    <source>
        <dbReference type="ARBA" id="ARBA00022801"/>
    </source>
</evidence>
<keyword evidence="7" id="KW-1015">Disulfide bond</keyword>
<feature type="non-terminal residue" evidence="10">
    <location>
        <position position="817"/>
    </location>
</feature>
<dbReference type="GO" id="GO:0006508">
    <property type="term" value="P:proteolysis"/>
    <property type="evidence" value="ECO:0007669"/>
    <property type="project" value="UniProtKB-KW"/>
</dbReference>
<evidence type="ECO:0000313" key="10">
    <source>
        <dbReference type="EMBL" id="KAF0760154.1"/>
    </source>
</evidence>
<dbReference type="InterPro" id="IPR013128">
    <property type="entry name" value="Peptidase_C1A"/>
</dbReference>
<dbReference type="PRINTS" id="PR00705">
    <property type="entry name" value="PAPAIN"/>
</dbReference>
<organism evidence="10 11">
    <name type="scientific">Aphis craccivora</name>
    <name type="common">Cowpea aphid</name>
    <dbReference type="NCBI Taxonomy" id="307492"/>
    <lineage>
        <taxon>Eukaryota</taxon>
        <taxon>Metazoa</taxon>
        <taxon>Ecdysozoa</taxon>
        <taxon>Arthropoda</taxon>
        <taxon>Hexapoda</taxon>
        <taxon>Insecta</taxon>
        <taxon>Pterygota</taxon>
        <taxon>Neoptera</taxon>
        <taxon>Paraneoptera</taxon>
        <taxon>Hemiptera</taxon>
        <taxon>Sternorrhyncha</taxon>
        <taxon>Aphidomorpha</taxon>
        <taxon>Aphidoidea</taxon>
        <taxon>Aphididae</taxon>
        <taxon>Aphidini</taxon>
        <taxon>Aphis</taxon>
        <taxon>Aphis</taxon>
    </lineage>
</organism>
<feature type="domain" description="Peptidase C1A papain C-terminal" evidence="9">
    <location>
        <begin position="88"/>
        <end position="336"/>
    </location>
</feature>
<dbReference type="GO" id="GO:0004197">
    <property type="term" value="F:cysteine-type endopeptidase activity"/>
    <property type="evidence" value="ECO:0007669"/>
    <property type="project" value="InterPro"/>
</dbReference>
<keyword evidence="3 8" id="KW-0732">Signal</keyword>
<evidence type="ECO:0000256" key="7">
    <source>
        <dbReference type="ARBA" id="ARBA00023157"/>
    </source>
</evidence>
<feature type="chain" id="PRO_5026329709" description="Peptidase C1A papain C-terminal domain-containing protein" evidence="8">
    <location>
        <begin position="22"/>
        <end position="817"/>
    </location>
</feature>
<name>A0A6G0YQZ0_APHCR</name>
<evidence type="ECO:0000256" key="1">
    <source>
        <dbReference type="ARBA" id="ARBA00008455"/>
    </source>
</evidence>
<dbReference type="Pfam" id="PF08127">
    <property type="entry name" value="Propeptide_C1"/>
    <property type="match status" value="2"/>
</dbReference>
<comment type="caution">
    <text evidence="10">The sequence shown here is derived from an EMBL/GenBank/DDBJ whole genome shotgun (WGS) entry which is preliminary data.</text>
</comment>
<dbReference type="Proteomes" id="UP000478052">
    <property type="component" value="Unassembled WGS sequence"/>
</dbReference>
<evidence type="ECO:0000256" key="5">
    <source>
        <dbReference type="ARBA" id="ARBA00022807"/>
    </source>
</evidence>
<keyword evidence="5" id="KW-0788">Thiol protease</keyword>
<dbReference type="FunFam" id="3.90.70.10:FF:000031">
    <property type="entry name" value="Cathepsin B"/>
    <property type="match status" value="2"/>
</dbReference>
<dbReference type="SMART" id="SM00645">
    <property type="entry name" value="Pept_C1"/>
    <property type="match status" value="2"/>
</dbReference>
<evidence type="ECO:0000256" key="6">
    <source>
        <dbReference type="ARBA" id="ARBA00023145"/>
    </source>
</evidence>
<accession>A0A6G0YQZ0</accession>
<dbReference type="OrthoDB" id="640249at2759"/>
<dbReference type="InterPro" id="IPR012599">
    <property type="entry name" value="Propeptide_C1A"/>
</dbReference>
<dbReference type="InterPro" id="IPR000169">
    <property type="entry name" value="Pept_cys_AS"/>
</dbReference>
<evidence type="ECO:0000256" key="8">
    <source>
        <dbReference type="SAM" id="SignalP"/>
    </source>
</evidence>
<dbReference type="PROSITE" id="PS00139">
    <property type="entry name" value="THIOL_PROTEASE_CYS"/>
    <property type="match status" value="2"/>
</dbReference>
<evidence type="ECO:0000256" key="2">
    <source>
        <dbReference type="ARBA" id="ARBA00022670"/>
    </source>
</evidence>
<protein>
    <recommendedName>
        <fullName evidence="9">Peptidase C1A papain C-terminal domain-containing protein</fullName>
    </recommendedName>
</protein>
<dbReference type="SUPFAM" id="SSF54001">
    <property type="entry name" value="Cysteine proteinases"/>
    <property type="match status" value="2"/>
</dbReference>
<proteinExistence type="inferred from homology"/>
<feature type="signal peptide" evidence="8">
    <location>
        <begin position="1"/>
        <end position="21"/>
    </location>
</feature>
<comment type="similarity">
    <text evidence="1">Belongs to the peptidase C1 family.</text>
</comment>
<evidence type="ECO:0000259" key="9">
    <source>
        <dbReference type="SMART" id="SM00645"/>
    </source>
</evidence>
<keyword evidence="4" id="KW-0378">Hydrolase</keyword>
<dbReference type="Gene3D" id="3.90.70.10">
    <property type="entry name" value="Cysteine proteinases"/>
    <property type="match status" value="2"/>
</dbReference>
<reference evidence="10 11" key="1">
    <citation type="submission" date="2019-08" db="EMBL/GenBank/DDBJ databases">
        <title>Whole genome of Aphis craccivora.</title>
        <authorList>
            <person name="Voronova N.V."/>
            <person name="Shulinski R.S."/>
            <person name="Bandarenka Y.V."/>
            <person name="Zhorov D.G."/>
            <person name="Warner D."/>
        </authorList>
    </citation>
    <scope>NUCLEOTIDE SEQUENCE [LARGE SCALE GENOMIC DNA]</scope>
    <source>
        <strain evidence="10">180601</strain>
        <tissue evidence="10">Whole Body</tissue>
    </source>
</reference>
<dbReference type="InterPro" id="IPR025660">
    <property type="entry name" value="Pept_his_AS"/>
</dbReference>
<feature type="domain" description="Peptidase C1A papain C-terminal" evidence="9">
    <location>
        <begin position="430"/>
        <end position="678"/>
    </location>
</feature>
<evidence type="ECO:0000313" key="11">
    <source>
        <dbReference type="Proteomes" id="UP000478052"/>
    </source>
</evidence>
<keyword evidence="2" id="KW-0645">Protease</keyword>
<dbReference type="PANTHER" id="PTHR12411">
    <property type="entry name" value="CYSTEINE PROTEASE FAMILY C1-RELATED"/>
    <property type="match status" value="1"/>
</dbReference>
<dbReference type="AlphaFoldDB" id="A0A6G0YQZ0"/>
<keyword evidence="6" id="KW-0865">Zymogen</keyword>
<dbReference type="PROSITE" id="PS00639">
    <property type="entry name" value="THIOL_PROTEASE_HIS"/>
    <property type="match status" value="2"/>
</dbReference>